<dbReference type="EMBL" id="UZAN01047881">
    <property type="protein sequence ID" value="VDP85881.1"/>
    <property type="molecule type" value="Genomic_DNA"/>
</dbReference>
<reference evidence="2 3" key="2">
    <citation type="submission" date="2018-11" db="EMBL/GenBank/DDBJ databases">
        <authorList>
            <consortium name="Pathogen Informatics"/>
        </authorList>
    </citation>
    <scope>NUCLEOTIDE SEQUENCE [LARGE SCALE GENOMIC DNA]</scope>
    <source>
        <strain evidence="2 3">Egypt</strain>
    </source>
</reference>
<accession>A0A183AS03</accession>
<evidence type="ECO:0000256" key="1">
    <source>
        <dbReference type="SAM" id="MobiDB-lite"/>
    </source>
</evidence>
<dbReference type="OrthoDB" id="47801at2759"/>
<evidence type="ECO:0000313" key="4">
    <source>
        <dbReference type="WBParaSite" id="ECPE_0000976901-mRNA-1"/>
    </source>
</evidence>
<proteinExistence type="predicted"/>
<organism evidence="4">
    <name type="scientific">Echinostoma caproni</name>
    <dbReference type="NCBI Taxonomy" id="27848"/>
    <lineage>
        <taxon>Eukaryota</taxon>
        <taxon>Metazoa</taxon>
        <taxon>Spiralia</taxon>
        <taxon>Lophotrochozoa</taxon>
        <taxon>Platyhelminthes</taxon>
        <taxon>Trematoda</taxon>
        <taxon>Digenea</taxon>
        <taxon>Plagiorchiida</taxon>
        <taxon>Echinostomata</taxon>
        <taxon>Echinostomatoidea</taxon>
        <taxon>Echinostomatidae</taxon>
        <taxon>Echinostoma</taxon>
    </lineage>
</organism>
<reference evidence="4" key="1">
    <citation type="submission" date="2016-06" db="UniProtKB">
        <authorList>
            <consortium name="WormBaseParasite"/>
        </authorList>
    </citation>
    <scope>IDENTIFICATION</scope>
</reference>
<protein>
    <submittedName>
        <fullName evidence="4">Snurportin-1</fullName>
    </submittedName>
</protein>
<dbReference type="Proteomes" id="UP000272942">
    <property type="component" value="Unassembled WGS sequence"/>
</dbReference>
<feature type="region of interest" description="Disordered" evidence="1">
    <location>
        <begin position="1"/>
        <end position="22"/>
    </location>
</feature>
<keyword evidence="3" id="KW-1185">Reference proteome</keyword>
<sequence>MILSDKLVPDTEPDTTGDVPDSEKQLIDVDHDLEFAASVNLDNQENTSKEKPKIKVAWTNLLTGDVYSSQSQCTIPTCVRGDQIHLIERDHVLNDTVRHAKRDIVGKIVNMRTKACGEVLSYGRVLLDLDCRRLRSVYSNLPLSDVLSQVVYHAHPSFGSNILRLLVREEGLRHFEPVAPTSDAFPDTLFEGAWIQGEAHGLKSNSGPSGLSALFRLCSDRNRPTGSAHAIGIPNSQPDGTASSNPNVTSEPATRLAPKPDPARWYTTDEVYPPGHPLNLFRDLAQSSATRPLLHTLCGKDMRLLDRTPIFLTETKTRNALWLSRLSSFTHVTVFVERFLPAEATVHWFANRRAAVHSNNPVLSKPPPSVVLGEDLANLRPVIPYPYLSCTGSDIWYYQLDESDVMYDL</sequence>
<feature type="region of interest" description="Disordered" evidence="1">
    <location>
        <begin position="226"/>
        <end position="263"/>
    </location>
</feature>
<feature type="compositionally biased region" description="Polar residues" evidence="1">
    <location>
        <begin position="234"/>
        <end position="252"/>
    </location>
</feature>
<evidence type="ECO:0000313" key="3">
    <source>
        <dbReference type="Proteomes" id="UP000272942"/>
    </source>
</evidence>
<evidence type="ECO:0000313" key="2">
    <source>
        <dbReference type="EMBL" id="VDP85881.1"/>
    </source>
</evidence>
<dbReference type="AlphaFoldDB" id="A0A183AS03"/>
<name>A0A183AS03_9TREM</name>
<gene>
    <name evidence="2" type="ORF">ECPE_LOCUS9738</name>
</gene>
<dbReference type="WBParaSite" id="ECPE_0000976901-mRNA-1">
    <property type="protein sequence ID" value="ECPE_0000976901-mRNA-1"/>
    <property type="gene ID" value="ECPE_0000976901"/>
</dbReference>